<feature type="compositionally biased region" description="Acidic residues" evidence="1">
    <location>
        <begin position="98"/>
        <end position="109"/>
    </location>
</feature>
<dbReference type="OrthoDB" id="418245at2759"/>
<protein>
    <submittedName>
        <fullName evidence="2">AGAP000442-PA-like protein</fullName>
    </submittedName>
</protein>
<gene>
    <name evidence="2" type="ORF">ZHAS_00010270</name>
</gene>
<dbReference type="VEuPathDB" id="VectorBase:ASIC010270"/>
<feature type="region of interest" description="Disordered" evidence="1">
    <location>
        <begin position="53"/>
        <end position="113"/>
    </location>
</feature>
<dbReference type="EMBL" id="ATLV01017850">
    <property type="status" value="NOT_ANNOTATED_CDS"/>
    <property type="molecule type" value="Genomic_DNA"/>
</dbReference>
<proteinExistence type="predicted"/>
<accession>A0A084VX63</accession>
<evidence type="ECO:0000313" key="4">
    <source>
        <dbReference type="Proteomes" id="UP000030765"/>
    </source>
</evidence>
<dbReference type="AlphaFoldDB" id="A0A084VX63"/>
<dbReference type="Proteomes" id="UP000030765">
    <property type="component" value="Unassembled WGS sequence"/>
</dbReference>
<reference evidence="3" key="2">
    <citation type="submission" date="2020-05" db="UniProtKB">
        <authorList>
            <consortium name="EnsemblMetazoa"/>
        </authorList>
    </citation>
    <scope>IDENTIFICATION</scope>
</reference>
<name>A0A084VX63_ANOSI</name>
<evidence type="ECO:0000313" key="3">
    <source>
        <dbReference type="EnsemblMetazoa" id="ASIC010270-PA"/>
    </source>
</evidence>
<dbReference type="STRING" id="74873.A0A084VX63"/>
<evidence type="ECO:0000256" key="1">
    <source>
        <dbReference type="SAM" id="MobiDB-lite"/>
    </source>
</evidence>
<dbReference type="EnsemblMetazoa" id="ASIC010270-RA">
    <property type="protein sequence ID" value="ASIC010270-PA"/>
    <property type="gene ID" value="ASIC010270"/>
</dbReference>
<reference evidence="2 4" key="1">
    <citation type="journal article" date="2014" name="BMC Genomics">
        <title>Genome sequence of Anopheles sinensis provides insight into genetics basis of mosquito competence for malaria parasites.</title>
        <authorList>
            <person name="Zhou D."/>
            <person name="Zhang D."/>
            <person name="Ding G."/>
            <person name="Shi L."/>
            <person name="Hou Q."/>
            <person name="Ye Y."/>
            <person name="Xu Y."/>
            <person name="Zhou H."/>
            <person name="Xiong C."/>
            <person name="Li S."/>
            <person name="Yu J."/>
            <person name="Hong S."/>
            <person name="Yu X."/>
            <person name="Zou P."/>
            <person name="Chen C."/>
            <person name="Chang X."/>
            <person name="Wang W."/>
            <person name="Lv Y."/>
            <person name="Sun Y."/>
            <person name="Ma L."/>
            <person name="Shen B."/>
            <person name="Zhu C."/>
        </authorList>
    </citation>
    <scope>NUCLEOTIDE SEQUENCE [LARGE SCALE GENOMIC DNA]</scope>
</reference>
<keyword evidence="4" id="KW-1185">Reference proteome</keyword>
<sequence>MATHFQTPVAEISSQILPKAPVPEEVRKPSHKIRRLKAIGNQIRFLRRLERSIHKKELPSTQQPEEDSQGGSGSAGVGVKESPKISSSPLIKFKQSQIDEEDESEEGEEDSKSTYFATALSKVIICGSKY</sequence>
<dbReference type="EMBL" id="KE525195">
    <property type="protein sequence ID" value="KFB42557.1"/>
    <property type="molecule type" value="Genomic_DNA"/>
</dbReference>
<organism evidence="2">
    <name type="scientific">Anopheles sinensis</name>
    <name type="common">Mosquito</name>
    <dbReference type="NCBI Taxonomy" id="74873"/>
    <lineage>
        <taxon>Eukaryota</taxon>
        <taxon>Metazoa</taxon>
        <taxon>Ecdysozoa</taxon>
        <taxon>Arthropoda</taxon>
        <taxon>Hexapoda</taxon>
        <taxon>Insecta</taxon>
        <taxon>Pterygota</taxon>
        <taxon>Neoptera</taxon>
        <taxon>Endopterygota</taxon>
        <taxon>Diptera</taxon>
        <taxon>Nematocera</taxon>
        <taxon>Culicoidea</taxon>
        <taxon>Culicidae</taxon>
        <taxon>Anophelinae</taxon>
        <taxon>Anopheles</taxon>
    </lineage>
</organism>
<dbReference type="VEuPathDB" id="VectorBase:ASIS021427"/>
<evidence type="ECO:0000313" key="2">
    <source>
        <dbReference type="EMBL" id="KFB42557.1"/>
    </source>
</evidence>